<gene>
    <name evidence="4" type="ORF">CHS0354_026168</name>
</gene>
<dbReference type="Gene3D" id="1.10.238.10">
    <property type="entry name" value="EF-hand"/>
    <property type="match status" value="1"/>
</dbReference>
<feature type="region of interest" description="Disordered" evidence="2">
    <location>
        <begin position="297"/>
        <end position="432"/>
    </location>
</feature>
<evidence type="ECO:0000256" key="1">
    <source>
        <dbReference type="ARBA" id="ARBA00022837"/>
    </source>
</evidence>
<feature type="compositionally biased region" description="Gly residues" evidence="2">
    <location>
        <begin position="397"/>
        <end position="414"/>
    </location>
</feature>
<feature type="chain" id="PRO_5042245873" evidence="3">
    <location>
        <begin position="21"/>
        <end position="579"/>
    </location>
</feature>
<evidence type="ECO:0000313" key="4">
    <source>
        <dbReference type="EMBL" id="KAK3588563.1"/>
    </source>
</evidence>
<proteinExistence type="predicted"/>
<evidence type="ECO:0000256" key="2">
    <source>
        <dbReference type="SAM" id="MobiDB-lite"/>
    </source>
</evidence>
<dbReference type="PROSITE" id="PS00018">
    <property type="entry name" value="EF_HAND_1"/>
    <property type="match status" value="1"/>
</dbReference>
<feature type="compositionally biased region" description="Acidic residues" evidence="2">
    <location>
        <begin position="537"/>
        <end position="548"/>
    </location>
</feature>
<feature type="compositionally biased region" description="Basic and acidic residues" evidence="2">
    <location>
        <begin position="517"/>
        <end position="530"/>
    </location>
</feature>
<feature type="signal peptide" evidence="3">
    <location>
        <begin position="1"/>
        <end position="20"/>
    </location>
</feature>
<keyword evidence="1" id="KW-0106">Calcium</keyword>
<protein>
    <submittedName>
        <fullName evidence="4">Uncharacterized protein</fullName>
    </submittedName>
</protein>
<reference evidence="4" key="3">
    <citation type="submission" date="2023-05" db="EMBL/GenBank/DDBJ databases">
        <authorList>
            <person name="Smith C.H."/>
        </authorList>
    </citation>
    <scope>NUCLEOTIDE SEQUENCE</scope>
    <source>
        <strain evidence="4">CHS0354</strain>
        <tissue evidence="4">Mantle</tissue>
    </source>
</reference>
<dbReference type="SUPFAM" id="SSF47473">
    <property type="entry name" value="EF-hand"/>
    <property type="match status" value="1"/>
</dbReference>
<keyword evidence="5" id="KW-1185">Reference proteome</keyword>
<name>A0AAE0SBM8_9BIVA</name>
<feature type="region of interest" description="Disordered" evidence="2">
    <location>
        <begin position="517"/>
        <end position="579"/>
    </location>
</feature>
<feature type="compositionally biased region" description="Polar residues" evidence="2">
    <location>
        <begin position="323"/>
        <end position="341"/>
    </location>
</feature>
<dbReference type="InterPro" id="IPR011992">
    <property type="entry name" value="EF-hand-dom_pair"/>
</dbReference>
<feature type="compositionally biased region" description="Acidic residues" evidence="2">
    <location>
        <begin position="568"/>
        <end position="579"/>
    </location>
</feature>
<keyword evidence="3" id="KW-0732">Signal</keyword>
<feature type="region of interest" description="Disordered" evidence="2">
    <location>
        <begin position="23"/>
        <end position="49"/>
    </location>
</feature>
<dbReference type="EMBL" id="JAEAOA010001561">
    <property type="protein sequence ID" value="KAK3588563.1"/>
    <property type="molecule type" value="Genomic_DNA"/>
</dbReference>
<feature type="compositionally biased region" description="Polar residues" evidence="2">
    <location>
        <begin position="239"/>
        <end position="266"/>
    </location>
</feature>
<comment type="caution">
    <text evidence="4">The sequence shown here is derived from an EMBL/GenBank/DDBJ whole genome shotgun (WGS) entry which is preliminary data.</text>
</comment>
<accession>A0AAE0SBM8</accession>
<evidence type="ECO:0000313" key="5">
    <source>
        <dbReference type="Proteomes" id="UP001195483"/>
    </source>
</evidence>
<dbReference type="Proteomes" id="UP001195483">
    <property type="component" value="Unassembled WGS sequence"/>
</dbReference>
<evidence type="ECO:0000256" key="3">
    <source>
        <dbReference type="SAM" id="SignalP"/>
    </source>
</evidence>
<organism evidence="4 5">
    <name type="scientific">Potamilus streckersoni</name>
    <dbReference type="NCBI Taxonomy" id="2493646"/>
    <lineage>
        <taxon>Eukaryota</taxon>
        <taxon>Metazoa</taxon>
        <taxon>Spiralia</taxon>
        <taxon>Lophotrochozoa</taxon>
        <taxon>Mollusca</taxon>
        <taxon>Bivalvia</taxon>
        <taxon>Autobranchia</taxon>
        <taxon>Heteroconchia</taxon>
        <taxon>Palaeoheterodonta</taxon>
        <taxon>Unionida</taxon>
        <taxon>Unionoidea</taxon>
        <taxon>Unionidae</taxon>
        <taxon>Ambleminae</taxon>
        <taxon>Lampsilini</taxon>
        <taxon>Potamilus</taxon>
    </lineage>
</organism>
<reference evidence="4" key="2">
    <citation type="journal article" date="2021" name="Genome Biol. Evol.">
        <title>Developing a high-quality reference genome for a parasitic bivalve with doubly uniparental inheritance (Bivalvia: Unionida).</title>
        <authorList>
            <person name="Smith C.H."/>
        </authorList>
    </citation>
    <scope>NUCLEOTIDE SEQUENCE</scope>
    <source>
        <strain evidence="4">CHS0354</strain>
        <tissue evidence="4">Mantle</tissue>
    </source>
</reference>
<feature type="region of interest" description="Disordered" evidence="2">
    <location>
        <begin position="239"/>
        <end position="281"/>
    </location>
</feature>
<dbReference type="AlphaFoldDB" id="A0AAE0SBM8"/>
<dbReference type="InterPro" id="IPR018247">
    <property type="entry name" value="EF_Hand_1_Ca_BS"/>
</dbReference>
<reference evidence="4" key="1">
    <citation type="journal article" date="2021" name="Genome Biol. Evol.">
        <title>A High-Quality Reference Genome for a Parasitic Bivalve with Doubly Uniparental Inheritance (Bivalvia: Unionida).</title>
        <authorList>
            <person name="Smith C.H."/>
        </authorList>
    </citation>
    <scope>NUCLEOTIDE SEQUENCE</scope>
    <source>
        <strain evidence="4">CHS0354</strain>
    </source>
</reference>
<sequence>MKVGIKLIALLLYLILATKAAPTDNGKAGGGKNEGDEAGEPEGGGMAGEQGAVKEEGLASEGGEGEEGENAVTVKLPTAIDKSQTPTVVAYEKPEPTRFVTEAATTKQRAGISGSVVPDVPTYTQDMSTMPLVTPDDFSYLDKNGDGFLDYRELFLGQNNFNPVYLNAAFQISDKNFDGVVDQREFFRHPLSWGRVIAEKQFFAKDISTSEAGATENVTSQPDVTPTAEQTYTDQTYTASPAATSPQLPDDNVTTTNPSAEQSTIGLTDVDHQPSVPTDTSTTARVSVVDKVNGGPSVAPAKWTTGQTKTLPKLPQGKMDGASQKTESQVGSKAGATTRSMIGQPAGDKTGDRSVGTGVMLNGGQPTVRKGGAETGSTGRQAVMATGPKDQKRTGAGSFGGQPSGVPGSVGGYGQRSQDGQKNGHAGHTGTMDRHADTVAAKSKGHSGTYKNGVQSGFSVHTGEKIRDHTVAANHPQITQVTWHGKAHVKPPYHPWEMGGSFYGKSEGNGGVAKWPGMDKKYWPEKEKVGTKAVQQSEEEGDEESSNEAEDKKSKKKNGKWNDNKESEDTEDHDENDKK</sequence>